<dbReference type="PANTHER" id="PTHR42770:SF7">
    <property type="entry name" value="MEMBRANE PROTEIN"/>
    <property type="match status" value="1"/>
</dbReference>
<keyword evidence="4 6" id="KW-1133">Transmembrane helix</keyword>
<evidence type="ECO:0000256" key="5">
    <source>
        <dbReference type="ARBA" id="ARBA00023136"/>
    </source>
</evidence>
<feature type="transmembrane region" description="Helical" evidence="6">
    <location>
        <begin position="255"/>
        <end position="276"/>
    </location>
</feature>
<protein>
    <submittedName>
        <fullName evidence="7">APC family permease</fullName>
    </submittedName>
</protein>
<comment type="caution">
    <text evidence="7">The sequence shown here is derived from an EMBL/GenBank/DDBJ whole genome shotgun (WGS) entry which is preliminary data.</text>
</comment>
<dbReference type="Proteomes" id="UP001428817">
    <property type="component" value="Unassembled WGS sequence"/>
</dbReference>
<accession>A0ABP9Q799</accession>
<evidence type="ECO:0000256" key="1">
    <source>
        <dbReference type="ARBA" id="ARBA00004651"/>
    </source>
</evidence>
<keyword evidence="5 6" id="KW-0472">Membrane</keyword>
<sequence>MAYSTRVADQMLGHSPVAGLDRRNLAPVQVFAQSVGGAGPAAAMAVTPVIVAATAGTATIWSFAVATGLALLVASCIGQFTRRMAAAGSLYSLTAKGLGPSGAFLCGAALLVGYGMLTVSAIAGATARVGALLARFGWAGAESPVALGGLALLLATLVAALVVRGARLSAWVVLGVEAVSIGLMLVVFGTLLTQHGFTLDWRQLLPTRFDVSFGSVAAGVLPALAAFIGFEAAAAMGVEARRPFRTVPRAVRRTAALIGLLTLLAAYTQVAAFAQVPGGLAAQPEPVPALAAGYRMPWLSALLDAGLATSFLACSMATITAMVRLLFTTGREGVLPARLGRTHGRFRTPHVAVAVCVPPLALAAAGLLAAGVPANQVLTGPLTAAALGYLLAYLVVCLAAPVFLHKIGELTAPPVVATSVIVPVLLGVLVAYALWMPLAPAPLIAVGVLALAGARYWWLRRRRPARLAAIGAYDHPSTGDLLGGVPR</sequence>
<dbReference type="EMBL" id="BAABJP010000015">
    <property type="protein sequence ID" value="GAA5157678.1"/>
    <property type="molecule type" value="Genomic_DNA"/>
</dbReference>
<evidence type="ECO:0000256" key="3">
    <source>
        <dbReference type="ARBA" id="ARBA00022692"/>
    </source>
</evidence>
<feature type="transmembrane region" description="Helical" evidence="6">
    <location>
        <begin position="382"/>
        <end position="403"/>
    </location>
</feature>
<dbReference type="Pfam" id="PF13520">
    <property type="entry name" value="AA_permease_2"/>
    <property type="match status" value="1"/>
</dbReference>
<feature type="transmembrane region" description="Helical" evidence="6">
    <location>
        <begin position="145"/>
        <end position="163"/>
    </location>
</feature>
<keyword evidence="8" id="KW-1185">Reference proteome</keyword>
<dbReference type="InterPro" id="IPR050367">
    <property type="entry name" value="APC_superfamily"/>
</dbReference>
<organism evidence="7 8">
    <name type="scientific">Pseudonocardia eucalypti</name>
    <dbReference type="NCBI Taxonomy" id="648755"/>
    <lineage>
        <taxon>Bacteria</taxon>
        <taxon>Bacillati</taxon>
        <taxon>Actinomycetota</taxon>
        <taxon>Actinomycetes</taxon>
        <taxon>Pseudonocardiales</taxon>
        <taxon>Pseudonocardiaceae</taxon>
        <taxon>Pseudonocardia</taxon>
    </lineage>
</organism>
<proteinExistence type="predicted"/>
<reference evidence="8" key="1">
    <citation type="journal article" date="2019" name="Int. J. Syst. Evol. Microbiol.">
        <title>The Global Catalogue of Microorganisms (GCM) 10K type strain sequencing project: providing services to taxonomists for standard genome sequencing and annotation.</title>
        <authorList>
            <consortium name="The Broad Institute Genomics Platform"/>
            <consortium name="The Broad Institute Genome Sequencing Center for Infectious Disease"/>
            <person name="Wu L."/>
            <person name="Ma J."/>
        </authorList>
    </citation>
    <scope>NUCLEOTIDE SEQUENCE [LARGE SCALE GENOMIC DNA]</scope>
    <source>
        <strain evidence="8">JCM 18303</strain>
    </source>
</reference>
<evidence type="ECO:0000256" key="4">
    <source>
        <dbReference type="ARBA" id="ARBA00022989"/>
    </source>
</evidence>
<evidence type="ECO:0000256" key="6">
    <source>
        <dbReference type="SAM" id="Phobius"/>
    </source>
</evidence>
<dbReference type="PANTHER" id="PTHR42770">
    <property type="entry name" value="AMINO ACID TRANSPORTER-RELATED"/>
    <property type="match status" value="1"/>
</dbReference>
<evidence type="ECO:0000313" key="7">
    <source>
        <dbReference type="EMBL" id="GAA5157678.1"/>
    </source>
</evidence>
<feature type="transmembrane region" description="Helical" evidence="6">
    <location>
        <begin position="415"/>
        <end position="435"/>
    </location>
</feature>
<comment type="subcellular location">
    <subcellularLocation>
        <location evidence="1">Cell membrane</location>
        <topology evidence="1">Multi-pass membrane protein</topology>
    </subcellularLocation>
</comment>
<feature type="transmembrane region" description="Helical" evidence="6">
    <location>
        <begin position="348"/>
        <end position="370"/>
    </location>
</feature>
<dbReference type="Gene3D" id="1.20.1740.10">
    <property type="entry name" value="Amino acid/polyamine transporter I"/>
    <property type="match status" value="1"/>
</dbReference>
<feature type="transmembrane region" description="Helical" evidence="6">
    <location>
        <begin position="441"/>
        <end position="458"/>
    </location>
</feature>
<feature type="transmembrane region" description="Helical" evidence="6">
    <location>
        <begin position="305"/>
        <end position="327"/>
    </location>
</feature>
<gene>
    <name evidence="7" type="ORF">GCM10023321_36260</name>
</gene>
<feature type="transmembrane region" description="Helical" evidence="6">
    <location>
        <begin position="60"/>
        <end position="81"/>
    </location>
</feature>
<feature type="transmembrane region" description="Helical" evidence="6">
    <location>
        <begin position="30"/>
        <end position="54"/>
    </location>
</feature>
<feature type="transmembrane region" description="Helical" evidence="6">
    <location>
        <begin position="170"/>
        <end position="192"/>
    </location>
</feature>
<evidence type="ECO:0000313" key="8">
    <source>
        <dbReference type="Proteomes" id="UP001428817"/>
    </source>
</evidence>
<name>A0ABP9Q799_9PSEU</name>
<keyword evidence="2" id="KW-1003">Cell membrane</keyword>
<dbReference type="PIRSF" id="PIRSF006060">
    <property type="entry name" value="AA_transporter"/>
    <property type="match status" value="1"/>
</dbReference>
<evidence type="ECO:0000256" key="2">
    <source>
        <dbReference type="ARBA" id="ARBA00022475"/>
    </source>
</evidence>
<dbReference type="InterPro" id="IPR002293">
    <property type="entry name" value="AA/rel_permease1"/>
</dbReference>
<keyword evidence="3 6" id="KW-0812">Transmembrane</keyword>
<feature type="transmembrane region" description="Helical" evidence="6">
    <location>
        <begin position="102"/>
        <end position="125"/>
    </location>
</feature>
<dbReference type="RefSeq" id="WP_345702908.1">
    <property type="nucleotide sequence ID" value="NZ_BAABJP010000015.1"/>
</dbReference>
<feature type="transmembrane region" description="Helical" evidence="6">
    <location>
        <begin position="212"/>
        <end position="234"/>
    </location>
</feature>